<comment type="similarity">
    <text evidence="2">Belongs to the class-II pyridine nucleotide-disulfide oxidoreductase family.</text>
</comment>
<dbReference type="InterPro" id="IPR008255">
    <property type="entry name" value="Pyr_nucl-diS_OxRdtase_2_AS"/>
</dbReference>
<accession>A0ABW4BKR8</accession>
<dbReference type="PIRSF" id="PIRSF000238">
    <property type="entry name" value="AhpF"/>
    <property type="match status" value="1"/>
</dbReference>
<feature type="domain" description="FAD/NAD(P)-binding" evidence="10">
    <location>
        <begin position="212"/>
        <end position="499"/>
    </location>
</feature>
<dbReference type="EMBL" id="JBHTOH010000025">
    <property type="protein sequence ID" value="MFD1410829.1"/>
    <property type="molecule type" value="Genomic_DNA"/>
</dbReference>
<dbReference type="SUPFAM" id="SSF51905">
    <property type="entry name" value="FAD/NAD(P)-binding domain"/>
    <property type="match status" value="1"/>
</dbReference>
<dbReference type="CDD" id="cd02974">
    <property type="entry name" value="AhpF_NTD_N"/>
    <property type="match status" value="1"/>
</dbReference>
<dbReference type="Proteomes" id="UP001597191">
    <property type="component" value="Unassembled WGS sequence"/>
</dbReference>
<dbReference type="PROSITE" id="PS00573">
    <property type="entry name" value="PYRIDINE_REDOX_2"/>
    <property type="match status" value="1"/>
</dbReference>
<evidence type="ECO:0000256" key="8">
    <source>
        <dbReference type="ARBA" id="ARBA00023157"/>
    </source>
</evidence>
<keyword evidence="5" id="KW-0274">FAD</keyword>
<keyword evidence="13" id="KW-1185">Reference proteome</keyword>
<feature type="domain" description="Thioredoxin-like fold" evidence="11">
    <location>
        <begin position="126"/>
        <end position="195"/>
    </location>
</feature>
<dbReference type="InterPro" id="IPR023753">
    <property type="entry name" value="FAD/NAD-binding_dom"/>
</dbReference>
<evidence type="ECO:0000256" key="9">
    <source>
        <dbReference type="ARBA" id="ARBA00023284"/>
    </source>
</evidence>
<dbReference type="PROSITE" id="PS51354">
    <property type="entry name" value="GLUTAREDOXIN_2"/>
    <property type="match status" value="1"/>
</dbReference>
<evidence type="ECO:0000259" key="10">
    <source>
        <dbReference type="Pfam" id="PF07992"/>
    </source>
</evidence>
<gene>
    <name evidence="12" type="primary">ahpF</name>
    <name evidence="12" type="ORF">ACFQ4R_04260</name>
</gene>
<reference evidence="13" key="1">
    <citation type="journal article" date="2019" name="Int. J. Syst. Evol. Microbiol.">
        <title>The Global Catalogue of Microorganisms (GCM) 10K type strain sequencing project: providing services to taxonomists for standard genome sequencing and annotation.</title>
        <authorList>
            <consortium name="The Broad Institute Genomics Platform"/>
            <consortium name="The Broad Institute Genome Sequencing Center for Infectious Disease"/>
            <person name="Wu L."/>
            <person name="Ma J."/>
        </authorList>
    </citation>
    <scope>NUCLEOTIDE SEQUENCE [LARGE SCALE GENOMIC DNA]</scope>
    <source>
        <strain evidence="13">CCM 8937</strain>
    </source>
</reference>
<keyword evidence="4" id="KW-0285">Flavoprotein</keyword>
<dbReference type="PANTHER" id="PTHR48105">
    <property type="entry name" value="THIOREDOXIN REDUCTASE 1-RELATED-RELATED"/>
    <property type="match status" value="1"/>
</dbReference>
<dbReference type="RefSeq" id="WP_125648005.1">
    <property type="nucleotide sequence ID" value="NZ_JBHTOH010000025.1"/>
</dbReference>
<evidence type="ECO:0000256" key="6">
    <source>
        <dbReference type="ARBA" id="ARBA00023002"/>
    </source>
</evidence>
<keyword evidence="6" id="KW-0560">Oxidoreductase</keyword>
<dbReference type="Gene3D" id="3.40.30.80">
    <property type="match status" value="1"/>
</dbReference>
<proteinExistence type="inferred from homology"/>
<evidence type="ECO:0000256" key="4">
    <source>
        <dbReference type="ARBA" id="ARBA00022630"/>
    </source>
</evidence>
<keyword evidence="9" id="KW-0676">Redox-active center</keyword>
<evidence type="ECO:0000259" key="11">
    <source>
        <dbReference type="Pfam" id="PF13192"/>
    </source>
</evidence>
<name>A0ABW4BKR8_9LACO</name>
<dbReference type="InterPro" id="IPR044142">
    <property type="entry name" value="AhpF_NTD_N"/>
</dbReference>
<dbReference type="InterPro" id="IPR036188">
    <property type="entry name" value="FAD/NAD-bd_sf"/>
</dbReference>
<dbReference type="Gene3D" id="3.50.50.60">
    <property type="entry name" value="FAD/NAD(P)-binding domain"/>
    <property type="match status" value="2"/>
</dbReference>
<dbReference type="NCBIfam" id="TIGR03140">
    <property type="entry name" value="AhpF"/>
    <property type="match status" value="1"/>
</dbReference>
<dbReference type="PRINTS" id="PR00368">
    <property type="entry name" value="FADPNR"/>
</dbReference>
<keyword evidence="8" id="KW-1015">Disulfide bond</keyword>
<evidence type="ECO:0000256" key="2">
    <source>
        <dbReference type="ARBA" id="ARBA00009333"/>
    </source>
</evidence>
<dbReference type="InterPro" id="IPR012336">
    <property type="entry name" value="Thioredoxin-like_fold"/>
</dbReference>
<evidence type="ECO:0000256" key="1">
    <source>
        <dbReference type="ARBA" id="ARBA00001974"/>
    </source>
</evidence>
<dbReference type="SUPFAM" id="SSF52833">
    <property type="entry name" value="Thioredoxin-like"/>
    <property type="match status" value="2"/>
</dbReference>
<keyword evidence="7" id="KW-0520">NAD</keyword>
<sequence length="514" mass="54769">MVLNQTLQTQLSQYLQLLEQPVIFTASLGGDEVSDQVRDFLQEVVALSAKLSLVTAALPRTPSFTLKTEKQAEGRITFAGVPLGHEFESFALALLQVSGHAPKVPAAVKQQILAIDQDLHFETYASLTCTNCPDVVQALNIMSVLNPKITHTMIEGGLYQNEVAAKNILAVPTIYLNGADWASGRMTITEIIQKLASKDLIFHVAKADAINYDVLVVGGGPAAATAAIYAARKGLTVGLVAERFGGQPLETLGVENFIGTPYIEGEQLMKNIRAHVEKYPIHLMTGFRATGLSKVAAKQFEVTLNSGDQLQSQSVIVATGAHWRELGIPGEAALKTKGVAYCPHCDGPLYRGKDVAVIGGGNSGVEAAIDLAGTSRQVTLIEFMPTLAADQVLQEKLASLKNVTVVTNAATQQIIGTDQVTGLIYQNRTSGEDQTIALAGVFIQVGLLPNTDWLGDKITLTNRHEIEIDSHNATNISGLFAAGDCTSVPFKQIAIAIGAGATASLSAFDYLIRH</sequence>
<dbReference type="InterPro" id="IPR050097">
    <property type="entry name" value="Ferredoxin-NADP_redctase_2"/>
</dbReference>
<comment type="caution">
    <text evidence="12">The sequence shown here is derived from an EMBL/GenBank/DDBJ whole genome shotgun (WGS) entry which is preliminary data.</text>
</comment>
<comment type="cofactor">
    <cofactor evidence="1">
        <name>FAD</name>
        <dbReference type="ChEBI" id="CHEBI:57692"/>
    </cofactor>
</comment>
<evidence type="ECO:0000313" key="13">
    <source>
        <dbReference type="Proteomes" id="UP001597191"/>
    </source>
</evidence>
<dbReference type="CDD" id="cd03026">
    <property type="entry name" value="AhpF_NTD_C"/>
    <property type="match status" value="1"/>
</dbReference>
<evidence type="ECO:0000313" key="12">
    <source>
        <dbReference type="EMBL" id="MFD1410829.1"/>
    </source>
</evidence>
<dbReference type="PRINTS" id="PR00469">
    <property type="entry name" value="PNDRDTASEII"/>
</dbReference>
<evidence type="ECO:0000256" key="7">
    <source>
        <dbReference type="ARBA" id="ARBA00023027"/>
    </source>
</evidence>
<dbReference type="InterPro" id="IPR036249">
    <property type="entry name" value="Thioredoxin-like_sf"/>
</dbReference>
<dbReference type="Pfam" id="PF13192">
    <property type="entry name" value="Thioredoxin_3"/>
    <property type="match status" value="1"/>
</dbReference>
<protein>
    <submittedName>
        <fullName evidence="12">Alkyl hydroperoxide reductase subunit F</fullName>
    </submittedName>
</protein>
<organism evidence="12 13">
    <name type="scientific">Lapidilactobacillus gannanensis</name>
    <dbReference type="NCBI Taxonomy" id="2486002"/>
    <lineage>
        <taxon>Bacteria</taxon>
        <taxon>Bacillati</taxon>
        <taxon>Bacillota</taxon>
        <taxon>Bacilli</taxon>
        <taxon>Lactobacillales</taxon>
        <taxon>Lactobacillaceae</taxon>
        <taxon>Lapidilactobacillus</taxon>
    </lineage>
</organism>
<dbReference type="InterPro" id="IPR044141">
    <property type="entry name" value="AhpF_NTD_C"/>
</dbReference>
<comment type="subunit">
    <text evidence="3">Homodimer.</text>
</comment>
<evidence type="ECO:0000256" key="5">
    <source>
        <dbReference type="ARBA" id="ARBA00022827"/>
    </source>
</evidence>
<dbReference type="Pfam" id="PF07992">
    <property type="entry name" value="Pyr_redox_2"/>
    <property type="match status" value="1"/>
</dbReference>
<evidence type="ECO:0000256" key="3">
    <source>
        <dbReference type="ARBA" id="ARBA00011738"/>
    </source>
</evidence>
<dbReference type="InterPro" id="IPR012081">
    <property type="entry name" value="Alkyl_hydroperoxide_Rdtase_suF"/>
</dbReference>